<comment type="caution">
    <text evidence="2">The sequence shown here is derived from an EMBL/GenBank/DDBJ whole genome shotgun (WGS) entry which is preliminary data.</text>
</comment>
<dbReference type="Proteomes" id="UP001469365">
    <property type="component" value="Unassembled WGS sequence"/>
</dbReference>
<organism evidence="2 3">
    <name type="scientific">Paenibacillus filicis</name>
    <dbReference type="NCBI Taxonomy" id="669464"/>
    <lineage>
        <taxon>Bacteria</taxon>
        <taxon>Bacillati</taxon>
        <taxon>Bacillota</taxon>
        <taxon>Bacilli</taxon>
        <taxon>Bacillales</taxon>
        <taxon>Paenibacillaceae</taxon>
        <taxon>Paenibacillus</taxon>
    </lineage>
</organism>
<evidence type="ECO:0000313" key="2">
    <source>
        <dbReference type="EMBL" id="MEK8130412.1"/>
    </source>
</evidence>
<feature type="chain" id="PRO_5046276854" evidence="1">
    <location>
        <begin position="33"/>
        <end position="487"/>
    </location>
</feature>
<name>A0ABU9DNH0_9BACL</name>
<dbReference type="RefSeq" id="WP_341417549.1">
    <property type="nucleotide sequence ID" value="NZ_JBBPCC010000014.1"/>
</dbReference>
<evidence type="ECO:0000256" key="1">
    <source>
        <dbReference type="SAM" id="SignalP"/>
    </source>
</evidence>
<protein>
    <submittedName>
        <fullName evidence="2">Uncharacterized protein</fullName>
    </submittedName>
</protein>
<reference evidence="2 3" key="1">
    <citation type="submission" date="2024-04" db="EMBL/GenBank/DDBJ databases">
        <title>draft genome sequnece of Paenibacillus filicis.</title>
        <authorList>
            <person name="Kim D.-U."/>
        </authorList>
    </citation>
    <scope>NUCLEOTIDE SEQUENCE [LARGE SCALE GENOMIC DNA]</scope>
    <source>
        <strain evidence="2 3">KACC14197</strain>
    </source>
</reference>
<evidence type="ECO:0000313" key="3">
    <source>
        <dbReference type="Proteomes" id="UP001469365"/>
    </source>
</evidence>
<dbReference type="EMBL" id="JBBPCC010000014">
    <property type="protein sequence ID" value="MEK8130412.1"/>
    <property type="molecule type" value="Genomic_DNA"/>
</dbReference>
<gene>
    <name evidence="2" type="ORF">WMW72_21115</name>
</gene>
<proteinExistence type="predicted"/>
<feature type="signal peptide" evidence="1">
    <location>
        <begin position="1"/>
        <end position="32"/>
    </location>
</feature>
<accession>A0ABU9DNH0</accession>
<keyword evidence="1" id="KW-0732">Signal</keyword>
<sequence>MSFSVQPARLRRLLGAFLLLPLLWSSAPLSQAEASAAAVVTIPDYTVKVNGSTIDNVRQRYPFLVYKDITYMPLTWSNTQALGIQADWQGTEGLVVYEIHPIGNGADWKPAALEQDLSGSNSPRRKYQASVAEYPIALPGGQKLDNSSEPYPFLEFRDVTYMPLTWRFTRELLQLGIDWDESAGLSITGGQWLIGRIFYDDADDLYAYPRVFLDKEKRALKISKKLQEPPVWVNEADTRTIEETLYNGRRDAGSQPVELKRTGNELYSGSKLLRKLSDEDRHILGDKQPIYEAVRFPIDDKKAIVSLHIYWPIAVIGPPPGRYYLYLEQEGTFTELTDLVFPPERVLLNPDGTVWIVKSYNELRYGPAVLFLLDTQGKLHSVNDKLASPQLITLGSLNKDLSNPAAADGSLIVQMADGMYNPDRNPTEGRSIYRLDTSLHATKLNYPVDGQLYMGTGHELFLLRPGTNTLIDLSRNLSRTWLDQEVY</sequence>
<keyword evidence="3" id="KW-1185">Reference proteome</keyword>